<proteinExistence type="predicted"/>
<feature type="domain" description="YegS/DAGK C-terminal" evidence="1">
    <location>
        <begin position="7"/>
        <end position="43"/>
    </location>
</feature>
<organism evidence="2 3">
    <name type="scientific">Paenibacillus lentus</name>
    <dbReference type="NCBI Taxonomy" id="1338368"/>
    <lineage>
        <taxon>Bacteria</taxon>
        <taxon>Bacillati</taxon>
        <taxon>Bacillota</taxon>
        <taxon>Bacilli</taxon>
        <taxon>Bacillales</taxon>
        <taxon>Paenibacillaceae</taxon>
        <taxon>Paenibacillus</taxon>
    </lineage>
</organism>
<dbReference type="InterPro" id="IPR045540">
    <property type="entry name" value="YegS/DAGK_C"/>
</dbReference>
<dbReference type="Gene3D" id="2.60.200.40">
    <property type="match status" value="1"/>
</dbReference>
<evidence type="ECO:0000313" key="2">
    <source>
        <dbReference type="EMBL" id="AZK48039.1"/>
    </source>
</evidence>
<sequence length="68" mass="7467">MTELYSPAWLTAITSVPSYDGGLKICPEAHPSDGQLDIYIVLRQINAAVPIFRQYSSTANYIKTTFAG</sequence>
<dbReference type="EMBL" id="CP034248">
    <property type="protein sequence ID" value="AZK48039.1"/>
    <property type="molecule type" value="Genomic_DNA"/>
</dbReference>
<dbReference type="AlphaFoldDB" id="A0A3Q8S658"/>
<dbReference type="OrthoDB" id="9786026at2"/>
<keyword evidence="3" id="KW-1185">Reference proteome</keyword>
<dbReference type="Proteomes" id="UP000273145">
    <property type="component" value="Chromosome"/>
</dbReference>
<dbReference type="Pfam" id="PF19279">
    <property type="entry name" value="YegS_C"/>
    <property type="match status" value="1"/>
</dbReference>
<dbReference type="InterPro" id="IPR016064">
    <property type="entry name" value="NAD/diacylglycerol_kinase_sf"/>
</dbReference>
<accession>A0A3Q8S658</accession>
<protein>
    <recommendedName>
        <fullName evidence="1">YegS/DAGK C-terminal domain-containing protein</fullName>
    </recommendedName>
</protein>
<gene>
    <name evidence="2" type="ORF">EIM92_19250</name>
</gene>
<reference evidence="2 3" key="1">
    <citation type="submission" date="2018-11" db="EMBL/GenBank/DDBJ databases">
        <title>Genome sequencing of Paenibacillus lentus DSM25539(T).</title>
        <authorList>
            <person name="Kook J.-K."/>
            <person name="Park S.-N."/>
            <person name="Lim Y.K."/>
        </authorList>
    </citation>
    <scope>NUCLEOTIDE SEQUENCE [LARGE SCALE GENOMIC DNA]</scope>
    <source>
        <strain evidence="2 3">DSM 25539</strain>
    </source>
</reference>
<dbReference type="RefSeq" id="WP_125084204.1">
    <property type="nucleotide sequence ID" value="NZ_CP034248.1"/>
</dbReference>
<name>A0A3Q8S658_9BACL</name>
<evidence type="ECO:0000259" key="1">
    <source>
        <dbReference type="Pfam" id="PF19279"/>
    </source>
</evidence>
<dbReference type="SUPFAM" id="SSF111331">
    <property type="entry name" value="NAD kinase/diacylglycerol kinase-like"/>
    <property type="match status" value="1"/>
</dbReference>
<evidence type="ECO:0000313" key="3">
    <source>
        <dbReference type="Proteomes" id="UP000273145"/>
    </source>
</evidence>
<dbReference type="KEGG" id="plen:EIM92_19250"/>